<keyword evidence="6" id="KW-0902">Two-component regulatory system</keyword>
<dbReference type="RefSeq" id="WP_071907487.1">
    <property type="nucleotide sequence ID" value="NZ_LT607756.1"/>
</dbReference>
<dbReference type="EMBL" id="LT607756">
    <property type="protein sequence ID" value="SCG86421.1"/>
    <property type="molecule type" value="Genomic_DNA"/>
</dbReference>
<feature type="domain" description="Histidine kinase" evidence="7">
    <location>
        <begin position="175"/>
        <end position="368"/>
    </location>
</feature>
<dbReference type="Proteomes" id="UP000094707">
    <property type="component" value="Chromosome I"/>
</dbReference>
<dbReference type="Pfam" id="PF02518">
    <property type="entry name" value="HATPase_c"/>
    <property type="match status" value="1"/>
</dbReference>
<dbReference type="KEGG" id="mcub:MCBB_1872"/>
<dbReference type="NCBIfam" id="TIGR00229">
    <property type="entry name" value="sensory_box"/>
    <property type="match status" value="1"/>
</dbReference>
<dbReference type="PANTHER" id="PTHR43065">
    <property type="entry name" value="SENSOR HISTIDINE KINASE"/>
    <property type="match status" value="1"/>
</dbReference>
<dbReference type="InterPro" id="IPR000014">
    <property type="entry name" value="PAS"/>
</dbReference>
<dbReference type="Gene3D" id="3.30.565.10">
    <property type="entry name" value="Histidine kinase-like ATPase, C-terminal domain"/>
    <property type="match status" value="1"/>
</dbReference>
<dbReference type="InterPro" id="IPR003594">
    <property type="entry name" value="HATPase_dom"/>
</dbReference>
<dbReference type="PROSITE" id="PS50112">
    <property type="entry name" value="PAS"/>
    <property type="match status" value="1"/>
</dbReference>
<evidence type="ECO:0000256" key="6">
    <source>
        <dbReference type="ARBA" id="ARBA00023012"/>
    </source>
</evidence>
<evidence type="ECO:0000313" key="10">
    <source>
        <dbReference type="Proteomes" id="UP000094707"/>
    </source>
</evidence>
<dbReference type="Pfam" id="PF07568">
    <property type="entry name" value="HisKA_2"/>
    <property type="match status" value="1"/>
</dbReference>
<dbReference type="GO" id="GO:0000160">
    <property type="term" value="P:phosphorelay signal transduction system"/>
    <property type="evidence" value="ECO:0007669"/>
    <property type="project" value="UniProtKB-KW"/>
</dbReference>
<dbReference type="OrthoDB" id="8127at2157"/>
<keyword evidence="1" id="KW-0597">Phosphoprotein</keyword>
<dbReference type="InterPro" id="IPR005467">
    <property type="entry name" value="His_kinase_dom"/>
</dbReference>
<dbReference type="SMART" id="SM00091">
    <property type="entry name" value="PAS"/>
    <property type="match status" value="1"/>
</dbReference>
<dbReference type="PANTHER" id="PTHR43065:SF23">
    <property type="entry name" value="SENSOR HISTIDINE KINASE PDTAS"/>
    <property type="match status" value="1"/>
</dbReference>
<keyword evidence="4 9" id="KW-0418">Kinase</keyword>
<dbReference type="InterPro" id="IPR011495">
    <property type="entry name" value="Sig_transdc_His_kin_sub2_dim/P"/>
</dbReference>
<keyword evidence="3" id="KW-0547">Nucleotide-binding</keyword>
<organism evidence="9 10">
    <name type="scientific">Methanobacterium congolense</name>
    <dbReference type="NCBI Taxonomy" id="118062"/>
    <lineage>
        <taxon>Archaea</taxon>
        <taxon>Methanobacteriati</taxon>
        <taxon>Methanobacteriota</taxon>
        <taxon>Methanomada group</taxon>
        <taxon>Methanobacteria</taxon>
        <taxon>Methanobacteriales</taxon>
        <taxon>Methanobacteriaceae</taxon>
        <taxon>Methanobacterium</taxon>
    </lineage>
</organism>
<evidence type="ECO:0000256" key="2">
    <source>
        <dbReference type="ARBA" id="ARBA00022679"/>
    </source>
</evidence>
<keyword evidence="10" id="KW-1185">Reference proteome</keyword>
<accession>A0A1D3L462</accession>
<evidence type="ECO:0000256" key="1">
    <source>
        <dbReference type="ARBA" id="ARBA00022553"/>
    </source>
</evidence>
<proteinExistence type="predicted"/>
<sequence>MPFNDAELKTLREKIIGLGESSIRKSYYPELRKRLDELERFKSLLDESNDAIFLIEIPSGRFVDINKAASRHLGYSTKHLLNMSMGDLVVSCDRNRLKQLFKDLVDGGTSKGKQNIVTHLRDVSGWEIPFEISVTVVKFSYEVYMVMVARDITERKEAEDKIKASLEEKNILLMEIHHRVKNNMQIISSLLSLQSRYITDEDALDVFKDSQNRVKSMAMIHEKLYMSRNFTKINFGEYIKNLTTYLFHSYVVDPDTVKLVVDVEDVNLGIDTAIPCGLIINEVVTNSIKYAFPGDRCGEISIKLWAEDENIILEISDDGVGVPNDFNILETKTLGLQLIYTLVKQLDGTIELIPHDGAKFIISFKELKYKQRI</sequence>
<dbReference type="InterPro" id="IPR036890">
    <property type="entry name" value="HATPase_C_sf"/>
</dbReference>
<dbReference type="AlphaFoldDB" id="A0A1D3L462"/>
<name>A0A1D3L462_9EURY</name>
<evidence type="ECO:0000313" key="9">
    <source>
        <dbReference type="EMBL" id="SCG86421.1"/>
    </source>
</evidence>
<dbReference type="GO" id="GO:0006355">
    <property type="term" value="P:regulation of DNA-templated transcription"/>
    <property type="evidence" value="ECO:0007669"/>
    <property type="project" value="InterPro"/>
</dbReference>
<evidence type="ECO:0000256" key="4">
    <source>
        <dbReference type="ARBA" id="ARBA00022777"/>
    </source>
</evidence>
<keyword evidence="5" id="KW-0067">ATP-binding</keyword>
<evidence type="ECO:0000259" key="8">
    <source>
        <dbReference type="PROSITE" id="PS50112"/>
    </source>
</evidence>
<dbReference type="PROSITE" id="PS50109">
    <property type="entry name" value="HIS_KIN"/>
    <property type="match status" value="1"/>
</dbReference>
<dbReference type="GeneID" id="30412710"/>
<feature type="domain" description="PAS" evidence="8">
    <location>
        <begin position="37"/>
        <end position="108"/>
    </location>
</feature>
<dbReference type="EC" id="2.7.13.3" evidence="9"/>
<dbReference type="Gene3D" id="3.30.450.20">
    <property type="entry name" value="PAS domain"/>
    <property type="match status" value="1"/>
</dbReference>
<evidence type="ECO:0000256" key="3">
    <source>
        <dbReference type="ARBA" id="ARBA00022741"/>
    </source>
</evidence>
<dbReference type="GO" id="GO:0004673">
    <property type="term" value="F:protein histidine kinase activity"/>
    <property type="evidence" value="ECO:0007669"/>
    <property type="project" value="UniProtKB-EC"/>
</dbReference>
<dbReference type="PATRIC" id="fig|129848.4.peg.1915"/>
<dbReference type="GO" id="GO:0005524">
    <property type="term" value="F:ATP binding"/>
    <property type="evidence" value="ECO:0007669"/>
    <property type="project" value="UniProtKB-KW"/>
</dbReference>
<evidence type="ECO:0000259" key="7">
    <source>
        <dbReference type="PROSITE" id="PS50109"/>
    </source>
</evidence>
<dbReference type="CDD" id="cd00130">
    <property type="entry name" value="PAS"/>
    <property type="match status" value="1"/>
</dbReference>
<reference evidence="9 10" key="1">
    <citation type="submission" date="2016-08" db="EMBL/GenBank/DDBJ databases">
        <authorList>
            <person name="Seilhamer J.J."/>
        </authorList>
    </citation>
    <scope>NUCLEOTIDE SEQUENCE [LARGE SCALE GENOMIC DNA]</scope>
    <source>
        <strain evidence="9">Buetzberg</strain>
    </source>
</reference>
<dbReference type="Pfam" id="PF00989">
    <property type="entry name" value="PAS"/>
    <property type="match status" value="1"/>
</dbReference>
<dbReference type="STRING" id="118062.MCBB_1872"/>
<keyword evidence="2 9" id="KW-0808">Transferase</keyword>
<dbReference type="SUPFAM" id="SSF55874">
    <property type="entry name" value="ATPase domain of HSP90 chaperone/DNA topoisomerase II/histidine kinase"/>
    <property type="match status" value="1"/>
</dbReference>
<dbReference type="InterPro" id="IPR013767">
    <property type="entry name" value="PAS_fold"/>
</dbReference>
<dbReference type="InterPro" id="IPR035965">
    <property type="entry name" value="PAS-like_dom_sf"/>
</dbReference>
<evidence type="ECO:0000256" key="5">
    <source>
        <dbReference type="ARBA" id="ARBA00022840"/>
    </source>
</evidence>
<protein>
    <submittedName>
        <fullName evidence="9">Putative sensor histidine kinase pdtaS</fullName>
        <ecNumber evidence="9">2.7.13.3</ecNumber>
    </submittedName>
</protein>
<dbReference type="SUPFAM" id="SSF55785">
    <property type="entry name" value="PYP-like sensor domain (PAS domain)"/>
    <property type="match status" value="1"/>
</dbReference>
<dbReference type="SMART" id="SM00387">
    <property type="entry name" value="HATPase_c"/>
    <property type="match status" value="1"/>
</dbReference>
<gene>
    <name evidence="9" type="primary">pdtaS15</name>
    <name evidence="9" type="ORF">MCBB_1872</name>
</gene>